<feature type="transmembrane region" description="Helical" evidence="1">
    <location>
        <begin position="6"/>
        <end position="26"/>
    </location>
</feature>
<dbReference type="Proteomes" id="UP000229554">
    <property type="component" value="Unassembled WGS sequence"/>
</dbReference>
<sequence>MKRTVYVALGIFLFGMIARWVVFHFVRIPWIIYDEYIYLDGARQILRGEFISHLFRDQSYPPGWSFVLAPVVGLFHDPFLQYRAALLLVMALSSLVGVMAYLFTASSAIGVLTSLFPPLFLYSGSIMSETVYTLFLFFLLFCLRIFIKEDLKTVKNAILSGVIVTTLIVFMQEIRSFGRTLFPAFALSMASIYVLRYKEPREWIKKYGYFIVAAVIAYVLFSYVSRTFLHATLYETEGYMSSLKHIATPLSLKLILNQFAAIGIELYGVLGLAFLWGSYRAYRKNDTPEIIARVFVWFVFLSSFALTLLHMLKTAQHDKQYWIFTRYLDPTIVLMFVYGLKDGLVFLREKKHALYVWVLPLFLFVLYVWKYLYIESYKFGNTMSIFFLADKKDTATTLYVLPLVVFLLALFVLLRIRKHNLIVVTFVLFFSWQWHVSIPPAIAVPKYVIARYDNQIVEWQRYFANNSQYTPLCRYESNASAEVYYIYSFLQPYQYIHTCKSYSLKKRPKHILMRVPNVPKLSWQCEEEFTFDKDDTMYYCPYGY</sequence>
<feature type="transmembrane region" description="Helical" evidence="1">
    <location>
        <begin position="177"/>
        <end position="195"/>
    </location>
</feature>
<feature type="transmembrane region" description="Helical" evidence="1">
    <location>
        <begin position="207"/>
        <end position="224"/>
    </location>
</feature>
<name>A0A2M8KSQ3_9BACT</name>
<keyword evidence="1" id="KW-1133">Transmembrane helix</keyword>
<keyword evidence="1" id="KW-0812">Transmembrane</keyword>
<evidence type="ECO:0000313" key="2">
    <source>
        <dbReference type="EMBL" id="PJE62933.1"/>
    </source>
</evidence>
<gene>
    <name evidence="2" type="ORF">COU88_02280</name>
</gene>
<dbReference type="AlphaFoldDB" id="A0A2M8KSQ3"/>
<feature type="transmembrane region" description="Helical" evidence="1">
    <location>
        <begin position="421"/>
        <end position="442"/>
    </location>
</feature>
<feature type="transmembrane region" description="Helical" evidence="1">
    <location>
        <begin position="394"/>
        <end position="414"/>
    </location>
</feature>
<feature type="transmembrane region" description="Helical" evidence="1">
    <location>
        <begin position="290"/>
        <end position="309"/>
    </location>
</feature>
<feature type="transmembrane region" description="Helical" evidence="1">
    <location>
        <begin position="352"/>
        <end position="374"/>
    </location>
</feature>
<proteinExistence type="predicted"/>
<evidence type="ECO:0008006" key="4">
    <source>
        <dbReference type="Google" id="ProtNLM"/>
    </source>
</evidence>
<feature type="transmembrane region" description="Helical" evidence="1">
    <location>
        <begin position="321"/>
        <end position="340"/>
    </location>
</feature>
<organism evidence="2 3">
    <name type="scientific">Candidatus Roizmanbacteria bacterium CG10_big_fil_rev_8_21_14_0_10_39_6</name>
    <dbReference type="NCBI Taxonomy" id="1974853"/>
    <lineage>
        <taxon>Bacteria</taxon>
        <taxon>Candidatus Roizmaniibacteriota</taxon>
    </lineage>
</organism>
<feature type="transmembrane region" description="Helical" evidence="1">
    <location>
        <begin position="84"/>
        <end position="110"/>
    </location>
</feature>
<dbReference type="EMBL" id="PFED01000097">
    <property type="protein sequence ID" value="PJE62933.1"/>
    <property type="molecule type" value="Genomic_DNA"/>
</dbReference>
<accession>A0A2M8KSQ3</accession>
<feature type="transmembrane region" description="Helical" evidence="1">
    <location>
        <begin position="259"/>
        <end position="278"/>
    </location>
</feature>
<feature type="transmembrane region" description="Helical" evidence="1">
    <location>
        <begin position="130"/>
        <end position="147"/>
    </location>
</feature>
<comment type="caution">
    <text evidence="2">The sequence shown here is derived from an EMBL/GenBank/DDBJ whole genome shotgun (WGS) entry which is preliminary data.</text>
</comment>
<keyword evidence="1" id="KW-0472">Membrane</keyword>
<evidence type="ECO:0000313" key="3">
    <source>
        <dbReference type="Proteomes" id="UP000229554"/>
    </source>
</evidence>
<reference evidence="3" key="1">
    <citation type="submission" date="2017-09" db="EMBL/GenBank/DDBJ databases">
        <title>Depth-based differentiation of microbial function through sediment-hosted aquifers and enrichment of novel symbionts in the deep terrestrial subsurface.</title>
        <authorList>
            <person name="Probst A.J."/>
            <person name="Ladd B."/>
            <person name="Jarett J.K."/>
            <person name="Geller-Mcgrath D.E."/>
            <person name="Sieber C.M.K."/>
            <person name="Emerson J.B."/>
            <person name="Anantharaman K."/>
            <person name="Thomas B.C."/>
            <person name="Malmstrom R."/>
            <person name="Stieglmeier M."/>
            <person name="Klingl A."/>
            <person name="Woyke T."/>
            <person name="Ryan C.M."/>
            <person name="Banfield J.F."/>
        </authorList>
    </citation>
    <scope>NUCLEOTIDE SEQUENCE [LARGE SCALE GENOMIC DNA]</scope>
</reference>
<feature type="transmembrane region" description="Helical" evidence="1">
    <location>
        <begin position="154"/>
        <end position="171"/>
    </location>
</feature>
<evidence type="ECO:0000256" key="1">
    <source>
        <dbReference type="SAM" id="Phobius"/>
    </source>
</evidence>
<protein>
    <recommendedName>
        <fullName evidence="4">Glycosyltransferase RgtA/B/C/D-like domain-containing protein</fullName>
    </recommendedName>
</protein>